<evidence type="ECO:0000259" key="2">
    <source>
        <dbReference type="Pfam" id="PF02517"/>
    </source>
</evidence>
<dbReference type="OMA" id="KKQYWWI"/>
<reference evidence="5 7" key="2">
    <citation type="journal article" date="2019" name="Sci. Transl. Med.">
        <title>Quorum sensing between bacterial species on the skin protects against epidermal injury in atopic dermatitis.</title>
        <authorList>
            <person name="Williams M.R."/>
        </authorList>
    </citation>
    <scope>NUCLEOTIDE SEQUENCE [LARGE SCALE GENOMIC DNA]</scope>
    <source>
        <strain evidence="5 7">E7</strain>
    </source>
</reference>
<dbReference type="GeneID" id="58091677"/>
<dbReference type="PANTHER" id="PTHR36435:SF6">
    <property type="entry name" value="ABORTIVE INFECTION PROTEIN"/>
    <property type="match status" value="1"/>
</dbReference>
<dbReference type="EMBL" id="CP041722">
    <property type="protein sequence ID" value="QEX38486.1"/>
    <property type="molecule type" value="Genomic_DNA"/>
</dbReference>
<keyword evidence="1" id="KW-0812">Transmembrane</keyword>
<dbReference type="EMBL" id="LRQI01000069">
    <property type="protein sequence ID" value="KXA37660.1"/>
    <property type="molecule type" value="Genomic_DNA"/>
</dbReference>
<dbReference type="STRING" id="28035.B6N84_04675"/>
<gene>
    <name evidence="5" type="ORF">EQ812_10425</name>
    <name evidence="4" type="ORF">FO454_06040</name>
    <name evidence="3" type="ORF">HMPREF3225_01558</name>
</gene>
<keyword evidence="1" id="KW-0472">Membrane</keyword>
<dbReference type="SUPFAM" id="SSF103473">
    <property type="entry name" value="MFS general substrate transporter"/>
    <property type="match status" value="1"/>
</dbReference>
<dbReference type="EMBL" id="SCHB01000007">
    <property type="protein sequence ID" value="TBW71615.1"/>
    <property type="molecule type" value="Genomic_DNA"/>
</dbReference>
<feature type="transmembrane region" description="Helical" evidence="1">
    <location>
        <begin position="185"/>
        <end position="203"/>
    </location>
</feature>
<dbReference type="Pfam" id="PF02517">
    <property type="entry name" value="Rce1-like"/>
    <property type="match status" value="1"/>
</dbReference>
<dbReference type="PANTHER" id="PTHR36435">
    <property type="entry name" value="SLR1288 PROTEIN"/>
    <property type="match status" value="1"/>
</dbReference>
<feature type="transmembrane region" description="Helical" evidence="1">
    <location>
        <begin position="122"/>
        <end position="140"/>
    </location>
</feature>
<evidence type="ECO:0000256" key="1">
    <source>
        <dbReference type="SAM" id="Phobius"/>
    </source>
</evidence>
<dbReference type="InterPro" id="IPR003675">
    <property type="entry name" value="Rce1/LyrA-like_dom"/>
</dbReference>
<proteinExistence type="predicted"/>
<protein>
    <submittedName>
        <fullName evidence="3">CAAX amino terminal protease family protein</fullName>
    </submittedName>
    <submittedName>
        <fullName evidence="5">CPBP family intramembrane metalloprotease</fullName>
    </submittedName>
</protein>
<dbReference type="RefSeq" id="WP_002461411.1">
    <property type="nucleotide sequence ID" value="NZ_AP021848.1"/>
</dbReference>
<dbReference type="InterPro" id="IPR036259">
    <property type="entry name" value="MFS_trans_sf"/>
</dbReference>
<keyword evidence="5" id="KW-0378">Hydrolase</keyword>
<feature type="transmembrane region" description="Helical" evidence="1">
    <location>
        <begin position="161"/>
        <end position="179"/>
    </location>
</feature>
<name>A0A133Q457_STALU</name>
<dbReference type="GO" id="GO:0008237">
    <property type="term" value="F:metallopeptidase activity"/>
    <property type="evidence" value="ECO:0007669"/>
    <property type="project" value="UniProtKB-KW"/>
</dbReference>
<dbReference type="GO" id="GO:0080120">
    <property type="term" value="P:CAAX-box protein maturation"/>
    <property type="evidence" value="ECO:0007669"/>
    <property type="project" value="UniProtKB-ARBA"/>
</dbReference>
<dbReference type="GO" id="GO:0006508">
    <property type="term" value="P:proteolysis"/>
    <property type="evidence" value="ECO:0007669"/>
    <property type="project" value="UniProtKB-KW"/>
</dbReference>
<accession>A0A133Q457</accession>
<feature type="transmembrane region" description="Helical" evidence="1">
    <location>
        <begin position="41"/>
        <end position="60"/>
    </location>
</feature>
<reference evidence="3 6" key="1">
    <citation type="submission" date="2016-01" db="EMBL/GenBank/DDBJ databases">
        <authorList>
            <person name="Mitreva M."/>
            <person name="Pepin K.H."/>
            <person name="Mihindukulasuriya K.A."/>
            <person name="Fulton R."/>
            <person name="Fronick C."/>
            <person name="O'Laughlin M."/>
            <person name="Miner T."/>
            <person name="Herter B."/>
            <person name="Rosa B.A."/>
            <person name="Cordes M."/>
            <person name="Tomlinson C."/>
            <person name="Wollam A."/>
            <person name="Palsikar V.B."/>
            <person name="Mardis E.R."/>
            <person name="Wilson R.K."/>
        </authorList>
    </citation>
    <scope>NUCLEOTIDE SEQUENCE [LARGE SCALE GENOMIC DNA]</scope>
    <source>
        <strain evidence="3 6">MJR7738</strain>
    </source>
</reference>
<keyword evidence="5" id="KW-0482">Metalloprotease</keyword>
<feature type="domain" description="CAAX prenyl protease 2/Lysostaphin resistance protein A-like" evidence="2">
    <location>
        <begin position="126"/>
        <end position="218"/>
    </location>
</feature>
<dbReference type="eggNOG" id="COG1266">
    <property type="taxonomic scope" value="Bacteria"/>
</dbReference>
<evidence type="ECO:0000313" key="6">
    <source>
        <dbReference type="Proteomes" id="UP000070063"/>
    </source>
</evidence>
<dbReference type="NCBIfam" id="NF046050">
    <property type="entry name" value="CPBP_fam_MroQ"/>
    <property type="match status" value="1"/>
</dbReference>
<organism evidence="5 7">
    <name type="scientific">Staphylococcus lugdunensis</name>
    <dbReference type="NCBI Taxonomy" id="28035"/>
    <lineage>
        <taxon>Bacteria</taxon>
        <taxon>Bacillati</taxon>
        <taxon>Bacillota</taxon>
        <taxon>Bacilli</taxon>
        <taxon>Bacillales</taxon>
        <taxon>Staphylococcaceae</taxon>
        <taxon>Staphylococcus</taxon>
    </lineage>
</organism>
<keyword evidence="1" id="KW-1133">Transmembrane helix</keyword>
<evidence type="ECO:0000313" key="8">
    <source>
        <dbReference type="Proteomes" id="UP000325462"/>
    </source>
</evidence>
<keyword evidence="5" id="KW-0645">Protease</keyword>
<keyword evidence="8" id="KW-1185">Reference proteome</keyword>
<dbReference type="AlphaFoldDB" id="A0A133Q457"/>
<evidence type="ECO:0000313" key="7">
    <source>
        <dbReference type="Proteomes" id="UP000293637"/>
    </source>
</evidence>
<sequence length="246" mass="28217">MSRIWISFLTIVIYALAQYLPVFIIKLTSFQIKSPTQLLHVAIYIQVILFIIAAIIIILLQKVIKNPTKLESDYKEPKRYLVQYALLGFIVVMIYQMFAGLINTWIFGELKASPNTERLMDIARQAPIFIILISIVGPILEEYVFRKVIFGEILDRLKGNIVMRFLIASVVSSLLFALAHNDITFIIVYFGMGMIFSLAYVLTKRIAVSIMIHMMQNGFVVIMQVCFGDVLKHLQTQANAIFHLFF</sequence>
<dbReference type="GO" id="GO:0004175">
    <property type="term" value="F:endopeptidase activity"/>
    <property type="evidence" value="ECO:0007669"/>
    <property type="project" value="UniProtKB-ARBA"/>
</dbReference>
<reference evidence="4 8" key="3">
    <citation type="submission" date="2019-07" db="EMBL/GenBank/DDBJ databases">
        <title>Comparative genome analysis of staphylococcus lugdunensis shows clonal complex-dependent diversity of the putative virulence factor, ess/type vii locus.</title>
        <authorList>
            <person name="Lebeurre J."/>
            <person name="Dahyot S."/>
            <person name="Diene S."/>
            <person name="Paulay A."/>
            <person name="Aubourg M."/>
            <person name="Argemi X."/>
            <person name="Giard J.-C."/>
            <person name="Tournier I."/>
            <person name="Francois P."/>
            <person name="Pestel-Caron M."/>
        </authorList>
    </citation>
    <scope>NUCLEOTIDE SEQUENCE [LARGE SCALE GENOMIC DNA]</scope>
    <source>
        <strain evidence="4 8">SL13</strain>
    </source>
</reference>
<dbReference type="Proteomes" id="UP000293637">
    <property type="component" value="Unassembled WGS sequence"/>
</dbReference>
<evidence type="ECO:0000313" key="4">
    <source>
        <dbReference type="EMBL" id="QEX38486.1"/>
    </source>
</evidence>
<evidence type="ECO:0000313" key="5">
    <source>
        <dbReference type="EMBL" id="TBW71615.1"/>
    </source>
</evidence>
<evidence type="ECO:0000313" key="3">
    <source>
        <dbReference type="EMBL" id="KXA37660.1"/>
    </source>
</evidence>
<dbReference type="Proteomes" id="UP000070063">
    <property type="component" value="Unassembled WGS sequence"/>
</dbReference>
<dbReference type="Proteomes" id="UP000325462">
    <property type="component" value="Chromosome"/>
</dbReference>
<dbReference type="InterPro" id="IPR052710">
    <property type="entry name" value="CAAX_protease"/>
</dbReference>
<feature type="transmembrane region" description="Helical" evidence="1">
    <location>
        <begin position="81"/>
        <end position="102"/>
    </location>
</feature>